<dbReference type="Pfam" id="PF04577">
    <property type="entry name" value="Glyco_transf_61"/>
    <property type="match status" value="1"/>
</dbReference>
<evidence type="ECO:0000313" key="6">
    <source>
        <dbReference type="Proteomes" id="UP000480178"/>
    </source>
</evidence>
<dbReference type="KEGG" id="rhoz:GXP67_05340"/>
<protein>
    <submittedName>
        <fullName evidence="5">Glycosyltransferase family 61 protein</fullName>
    </submittedName>
</protein>
<keyword evidence="6" id="KW-1185">Reference proteome</keyword>
<accession>A0A6C0GED3</accession>
<feature type="domain" description="Glycosyltransferase 61 catalytic" evidence="4">
    <location>
        <begin position="167"/>
        <end position="340"/>
    </location>
</feature>
<sequence length="416" mass="47182">MNTKIYLKKIYKKIFDVSTKIIPYQTYYRPNGFYWSVNDENSLLASEEATYTEAFPRSTPDIEFNDPYYKLCTTGLEPELVASIPAAFIVKIPQGRLQQNMLGVDISVISKNNKLIGEISYQYVRSNVAAPIYEHDILRQKLFLTPKRYKGTVFSMLSGDVASSNIFHWLYDALPRLYILKESGLLNTVDWFLMPVLKHKYHKESLRILGIDLNKIIECSEYIHLQADTLLITSPVRHKGITPNWVCKAHHKYFVTDLATQEADYPPLVYIRRGDSSIRQITNEGQLMAMLEKKGFKSYLLSQLPFAEQVKLFSNAKVIVAAHGAGLANLAFCKEGTALIELFAPGYIKPTYQVISKKSGIDYTYMICKAASDNTPASMVEAMNQNMVVDVEEVSKQLFAVMQRVGKLTSLAIPHP</sequence>
<dbReference type="GO" id="GO:0016757">
    <property type="term" value="F:glycosyltransferase activity"/>
    <property type="evidence" value="ECO:0007669"/>
    <property type="project" value="UniProtKB-KW"/>
</dbReference>
<dbReference type="PANTHER" id="PTHR20961">
    <property type="entry name" value="GLYCOSYLTRANSFERASE"/>
    <property type="match status" value="1"/>
</dbReference>
<reference evidence="5 6" key="1">
    <citation type="submission" date="2020-01" db="EMBL/GenBank/DDBJ databases">
        <authorList>
            <person name="Kim M.K."/>
        </authorList>
    </citation>
    <scope>NUCLEOTIDE SEQUENCE [LARGE SCALE GENOMIC DNA]</scope>
    <source>
        <strain evidence="5 6">172606-1</strain>
    </source>
</reference>
<keyword evidence="3" id="KW-0325">Glycoprotein</keyword>
<gene>
    <name evidence="5" type="ORF">GXP67_05340</name>
</gene>
<keyword evidence="1" id="KW-0328">Glycosyltransferase</keyword>
<dbReference type="InterPro" id="IPR049625">
    <property type="entry name" value="Glyco_transf_61_cat"/>
</dbReference>
<dbReference type="EMBL" id="CP048222">
    <property type="protein sequence ID" value="QHT66133.1"/>
    <property type="molecule type" value="Genomic_DNA"/>
</dbReference>
<keyword evidence="2 5" id="KW-0808">Transferase</keyword>
<evidence type="ECO:0000256" key="1">
    <source>
        <dbReference type="ARBA" id="ARBA00022676"/>
    </source>
</evidence>
<evidence type="ECO:0000256" key="3">
    <source>
        <dbReference type="ARBA" id="ARBA00023180"/>
    </source>
</evidence>
<name>A0A6C0GED3_9BACT</name>
<evidence type="ECO:0000256" key="2">
    <source>
        <dbReference type="ARBA" id="ARBA00022679"/>
    </source>
</evidence>
<dbReference type="RefSeq" id="WP_162442204.1">
    <property type="nucleotide sequence ID" value="NZ_CP048222.1"/>
</dbReference>
<evidence type="ECO:0000259" key="4">
    <source>
        <dbReference type="Pfam" id="PF04577"/>
    </source>
</evidence>
<dbReference type="InterPro" id="IPR007657">
    <property type="entry name" value="Glycosyltransferase_61"/>
</dbReference>
<proteinExistence type="predicted"/>
<evidence type="ECO:0000313" key="5">
    <source>
        <dbReference type="EMBL" id="QHT66133.1"/>
    </source>
</evidence>
<dbReference type="Proteomes" id="UP000480178">
    <property type="component" value="Chromosome"/>
</dbReference>
<dbReference type="AlphaFoldDB" id="A0A6C0GED3"/>
<organism evidence="5 6">
    <name type="scientific">Rhodocytophaga rosea</name>
    <dbReference type="NCBI Taxonomy" id="2704465"/>
    <lineage>
        <taxon>Bacteria</taxon>
        <taxon>Pseudomonadati</taxon>
        <taxon>Bacteroidota</taxon>
        <taxon>Cytophagia</taxon>
        <taxon>Cytophagales</taxon>
        <taxon>Rhodocytophagaceae</taxon>
        <taxon>Rhodocytophaga</taxon>
    </lineage>
</organism>